<gene>
    <name evidence="1" type="ORF">AMS66_17310</name>
</gene>
<accession>A0A0N1IWM4</accession>
<dbReference type="EMBL" id="LITU01000064">
    <property type="protein sequence ID" value="KOY15285.1"/>
    <property type="molecule type" value="Genomic_DNA"/>
</dbReference>
<comment type="caution">
    <text evidence="1">The sequence shown here is derived from an EMBL/GenBank/DDBJ whole genome shotgun (WGS) entry which is preliminary data.</text>
</comment>
<proteinExistence type="predicted"/>
<dbReference type="AlphaFoldDB" id="A0A0N1IWM4"/>
<dbReference type="PATRIC" id="fig|1705561.3.peg.3551"/>
<evidence type="ECO:0000313" key="1">
    <source>
        <dbReference type="EMBL" id="KOY15285.1"/>
    </source>
</evidence>
<evidence type="ECO:0000313" key="2">
    <source>
        <dbReference type="Proteomes" id="UP000037688"/>
    </source>
</evidence>
<organism evidence="1 2">
    <name type="scientific">Paenibacillus xylanivorans</name>
    <dbReference type="NCBI Taxonomy" id="1705561"/>
    <lineage>
        <taxon>Bacteria</taxon>
        <taxon>Bacillati</taxon>
        <taxon>Bacillota</taxon>
        <taxon>Bacilli</taxon>
        <taxon>Bacillales</taxon>
        <taxon>Paenibacillaceae</taxon>
        <taxon>Paenibacillus</taxon>
    </lineage>
</organism>
<sequence length="67" mass="7710">MVSMTDLELSEQVDNIRSEASEKSSKLKKKKFSQYFTGHKLSNFMAEFTSINSDHVRILDQVKGVNR</sequence>
<keyword evidence="2" id="KW-1185">Reference proteome</keyword>
<name>A0A0N1IWM4_9BACL</name>
<reference evidence="1 2" key="1">
    <citation type="submission" date="2015-08" db="EMBL/GenBank/DDBJ databases">
        <title>Draft genome sequence of cellulolytic and xylanolytic Paenibacillus sp. A59, isolated from a decaying forest soil from Patagonia, Argentina.</title>
        <authorList>
            <person name="Ghio S."/>
            <person name="Caceres A.M."/>
            <person name="Talia P."/>
            <person name="Grasso D."/>
            <person name="Campos E."/>
        </authorList>
    </citation>
    <scope>NUCLEOTIDE SEQUENCE [LARGE SCALE GENOMIC DNA]</scope>
    <source>
        <strain evidence="1 2">A59</strain>
    </source>
</reference>
<protein>
    <submittedName>
        <fullName evidence="1">Uncharacterized protein</fullName>
    </submittedName>
</protein>
<dbReference type="Proteomes" id="UP000037688">
    <property type="component" value="Unassembled WGS sequence"/>
</dbReference>